<keyword evidence="2" id="KW-0472">Membrane</keyword>
<feature type="region of interest" description="Disordered" evidence="1">
    <location>
        <begin position="141"/>
        <end position="167"/>
    </location>
</feature>
<dbReference type="Proteomes" id="UP000634004">
    <property type="component" value="Unassembled WGS sequence"/>
</dbReference>
<gene>
    <name evidence="3" type="ORF">GCM10009069_13410</name>
</gene>
<evidence type="ECO:0000313" key="3">
    <source>
        <dbReference type="EMBL" id="GHA91550.1"/>
    </source>
</evidence>
<comment type="caution">
    <text evidence="3">The sequence shown here is derived from an EMBL/GenBank/DDBJ whole genome shotgun (WGS) entry which is preliminary data.</text>
</comment>
<reference evidence="3" key="1">
    <citation type="journal article" date="2014" name="Int. J. Syst. Evol. Microbiol.">
        <title>Complete genome sequence of Corynebacterium casei LMG S-19264T (=DSM 44701T), isolated from a smear-ripened cheese.</title>
        <authorList>
            <consortium name="US DOE Joint Genome Institute (JGI-PGF)"/>
            <person name="Walter F."/>
            <person name="Albersmeier A."/>
            <person name="Kalinowski J."/>
            <person name="Ruckert C."/>
        </authorList>
    </citation>
    <scope>NUCLEOTIDE SEQUENCE</scope>
    <source>
        <strain evidence="3">KCTC 32513</strain>
    </source>
</reference>
<dbReference type="AlphaFoldDB" id="A0A8J3CRV2"/>
<dbReference type="RefSeq" id="WP_189496713.1">
    <property type="nucleotide sequence ID" value="NZ_BMZH01000004.1"/>
</dbReference>
<accession>A0A8J3CRV2</accession>
<feature type="transmembrane region" description="Helical" evidence="2">
    <location>
        <begin position="39"/>
        <end position="64"/>
    </location>
</feature>
<name>A0A8J3CRV2_9PROT</name>
<evidence type="ECO:0000256" key="1">
    <source>
        <dbReference type="SAM" id="MobiDB-lite"/>
    </source>
</evidence>
<dbReference type="EMBL" id="BMZH01000004">
    <property type="protein sequence ID" value="GHA91550.1"/>
    <property type="molecule type" value="Genomic_DNA"/>
</dbReference>
<feature type="transmembrane region" description="Helical" evidence="2">
    <location>
        <begin position="70"/>
        <end position="89"/>
    </location>
</feature>
<proteinExistence type="predicted"/>
<evidence type="ECO:0000256" key="2">
    <source>
        <dbReference type="SAM" id="Phobius"/>
    </source>
</evidence>
<keyword evidence="2" id="KW-0812">Transmembrane</keyword>
<protein>
    <submittedName>
        <fullName evidence="3">Uncharacterized protein</fullName>
    </submittedName>
</protein>
<sequence length="167" mass="18345">MILELFQIFRARRDTTLASKLALRFAQGQLLERATAPLLIVHLCLWLVAIIMGAIATVLIMTAIKVHGAIIIVAVIPLTAGLISIWISLRLKMGLDRIRTIADGYSDSQIDRFFDRKGVDGHDLKPAISSVATNITPETPANTIIARPETPPSDLPKPLLNDPDELY</sequence>
<organism evidence="3 4">
    <name type="scientific">Algimonas arctica</name>
    <dbReference type="NCBI Taxonomy" id="1479486"/>
    <lineage>
        <taxon>Bacteria</taxon>
        <taxon>Pseudomonadati</taxon>
        <taxon>Pseudomonadota</taxon>
        <taxon>Alphaproteobacteria</taxon>
        <taxon>Maricaulales</taxon>
        <taxon>Robiginitomaculaceae</taxon>
        <taxon>Algimonas</taxon>
    </lineage>
</organism>
<keyword evidence="2" id="KW-1133">Transmembrane helix</keyword>
<keyword evidence="4" id="KW-1185">Reference proteome</keyword>
<evidence type="ECO:0000313" key="4">
    <source>
        <dbReference type="Proteomes" id="UP000634004"/>
    </source>
</evidence>
<reference evidence="3" key="2">
    <citation type="submission" date="2020-09" db="EMBL/GenBank/DDBJ databases">
        <authorList>
            <person name="Sun Q."/>
            <person name="Kim S."/>
        </authorList>
    </citation>
    <scope>NUCLEOTIDE SEQUENCE</scope>
    <source>
        <strain evidence="3">KCTC 32513</strain>
    </source>
</reference>